<dbReference type="EMBL" id="WTPW01000354">
    <property type="protein sequence ID" value="KAF0520323.1"/>
    <property type="molecule type" value="Genomic_DNA"/>
</dbReference>
<organism evidence="1 2">
    <name type="scientific">Gigaspora margarita</name>
    <dbReference type="NCBI Taxonomy" id="4874"/>
    <lineage>
        <taxon>Eukaryota</taxon>
        <taxon>Fungi</taxon>
        <taxon>Fungi incertae sedis</taxon>
        <taxon>Mucoromycota</taxon>
        <taxon>Glomeromycotina</taxon>
        <taxon>Glomeromycetes</taxon>
        <taxon>Diversisporales</taxon>
        <taxon>Gigasporaceae</taxon>
        <taxon>Gigaspora</taxon>
    </lineage>
</organism>
<reference evidence="1 2" key="1">
    <citation type="journal article" date="2019" name="Environ. Microbiol.">
        <title>At the nexus of three kingdoms: the genome of the mycorrhizal fungus Gigaspora margarita provides insights into plant, endobacterial and fungal interactions.</title>
        <authorList>
            <person name="Venice F."/>
            <person name="Ghignone S."/>
            <person name="Salvioli di Fossalunga A."/>
            <person name="Amselem J."/>
            <person name="Novero M."/>
            <person name="Xianan X."/>
            <person name="Sedzielewska Toro K."/>
            <person name="Morin E."/>
            <person name="Lipzen A."/>
            <person name="Grigoriev I.V."/>
            <person name="Henrissat B."/>
            <person name="Martin F.M."/>
            <person name="Bonfante P."/>
        </authorList>
    </citation>
    <scope>NUCLEOTIDE SEQUENCE [LARGE SCALE GENOMIC DNA]</scope>
    <source>
        <strain evidence="1 2">BEG34</strain>
    </source>
</reference>
<dbReference type="Proteomes" id="UP000439903">
    <property type="component" value="Unassembled WGS sequence"/>
</dbReference>
<evidence type="ECO:0000313" key="1">
    <source>
        <dbReference type="EMBL" id="KAF0520323.1"/>
    </source>
</evidence>
<proteinExistence type="predicted"/>
<keyword evidence="2" id="KW-1185">Reference proteome</keyword>
<sequence>MFGTIISPQNGNLQLRSVTSMKKKGYIKSYWLQETEKSDNMQEDKIAVSSEQEDLYIVVLQQIDQKESSLMVTEKEIVKEVHIVRIVSNSKQKLS</sequence>
<evidence type="ECO:0000313" key="2">
    <source>
        <dbReference type="Proteomes" id="UP000439903"/>
    </source>
</evidence>
<comment type="caution">
    <text evidence="1">The sequence shown here is derived from an EMBL/GenBank/DDBJ whole genome shotgun (WGS) entry which is preliminary data.</text>
</comment>
<name>A0A8H4APR9_GIGMA</name>
<dbReference type="AlphaFoldDB" id="A0A8H4APR9"/>
<protein>
    <submittedName>
        <fullName evidence="1">Uncharacterized protein</fullName>
    </submittedName>
</protein>
<accession>A0A8H4APR9</accession>
<gene>
    <name evidence="1" type="ORF">F8M41_016376</name>
</gene>